<dbReference type="InterPro" id="IPR029058">
    <property type="entry name" value="AB_hydrolase_fold"/>
</dbReference>
<protein>
    <submittedName>
        <fullName evidence="6">Acyl-coenzyme A thioesterase 2, mitochondrial-like</fullName>
    </submittedName>
</protein>
<dbReference type="GO" id="GO:0006637">
    <property type="term" value="P:acyl-CoA metabolic process"/>
    <property type="evidence" value="ECO:0007669"/>
    <property type="project" value="InterPro"/>
</dbReference>
<feature type="domain" description="Acyl-CoA thioester hydrolase/bile acid-CoA amino acid N-acetyltransferase" evidence="3">
    <location>
        <begin position="20"/>
        <end position="139"/>
    </location>
</feature>
<dbReference type="PIRSF" id="PIRSF016521">
    <property type="entry name" value="Acyl-CoA_hydro"/>
    <property type="match status" value="1"/>
</dbReference>
<feature type="active site" description="Charge relay system" evidence="2">
    <location>
        <position position="231"/>
    </location>
</feature>
<dbReference type="InterPro" id="IPR016662">
    <property type="entry name" value="Acyl-CoA_thioEstase_long-chain"/>
</dbReference>
<accession>A0A6P8GRK5</accession>
<dbReference type="SUPFAM" id="SSF53474">
    <property type="entry name" value="alpha/beta-Hydrolases"/>
    <property type="match status" value="1"/>
</dbReference>
<feature type="active site" description="Charge relay system" evidence="2">
    <location>
        <position position="359"/>
    </location>
</feature>
<keyword evidence="5" id="KW-1185">Reference proteome</keyword>
<dbReference type="InterPro" id="IPR014940">
    <property type="entry name" value="BAAT_C"/>
</dbReference>
<gene>
    <name evidence="6" type="primary">LOC105899443</name>
</gene>
<dbReference type="KEGG" id="char:105899443"/>
<dbReference type="Pfam" id="PF04775">
    <property type="entry name" value="Bile_Hydr_Trans"/>
    <property type="match status" value="1"/>
</dbReference>
<evidence type="ECO:0000259" key="3">
    <source>
        <dbReference type="Pfam" id="PF04775"/>
    </source>
</evidence>
<feature type="domain" description="BAAT/Acyl-CoA thioester hydrolase C-terminal" evidence="4">
    <location>
        <begin position="203"/>
        <end position="410"/>
    </location>
</feature>
<dbReference type="PANTHER" id="PTHR10824">
    <property type="entry name" value="ACYL-COENZYME A THIOESTERASE-RELATED"/>
    <property type="match status" value="1"/>
</dbReference>
<dbReference type="OrthoDB" id="6347013at2759"/>
<dbReference type="Gene3D" id="3.40.50.1820">
    <property type="entry name" value="alpha/beta hydrolase"/>
    <property type="match status" value="1"/>
</dbReference>
<dbReference type="GO" id="GO:0006631">
    <property type="term" value="P:fatty acid metabolic process"/>
    <property type="evidence" value="ECO:0007669"/>
    <property type="project" value="TreeGrafter"/>
</dbReference>
<evidence type="ECO:0000313" key="6">
    <source>
        <dbReference type="RefSeq" id="XP_031438087.1"/>
    </source>
</evidence>
<sequence>MPLDSRVVLQILPGLRSYFDQPVHVKVSGLSPDQTVELRSKLIDDKGITFQASAIFCSDKNGEIDLDTCPSMGGSYSGTQAMGLFVFMRPVVPHHKIIKRDASTSLCVDIDLISNGQVLAQKKLERCFMADGVLKVPVENEGIRGTLFLPPGPGPFPGILDMYALGAGLHELRASLLANKGFAVMALAYYGYKDLPKATTKLDLEYFEKAVTLLHTHPKVKGPGIGILSISKSGDLAFAISAFLPGVAAIVSINGCNANTQFSLHYKDMVIPPTKMDLKNVTVTADGLLDVRDVVLDPMMEENQASVIPIERANGHFMFVASEDDRNWNSVLFSEQAAQRLRDHGKENFEVVRYPKAGHFLDVPYMPHCPSSFHPAVGRVVVMGGEPKAHAEAQVDLWKRVQEFFRKHLNSDHSSFKAML</sequence>
<organism evidence="5 6">
    <name type="scientific">Clupea harengus</name>
    <name type="common">Atlantic herring</name>
    <dbReference type="NCBI Taxonomy" id="7950"/>
    <lineage>
        <taxon>Eukaryota</taxon>
        <taxon>Metazoa</taxon>
        <taxon>Chordata</taxon>
        <taxon>Craniata</taxon>
        <taxon>Vertebrata</taxon>
        <taxon>Euteleostomi</taxon>
        <taxon>Actinopterygii</taxon>
        <taxon>Neopterygii</taxon>
        <taxon>Teleostei</taxon>
        <taxon>Clupei</taxon>
        <taxon>Clupeiformes</taxon>
        <taxon>Clupeoidei</taxon>
        <taxon>Clupeidae</taxon>
        <taxon>Clupea</taxon>
    </lineage>
</organism>
<dbReference type="Gene3D" id="2.60.40.2240">
    <property type="entry name" value="Acyl-CoA thioester hydrolase/BAAT N-terminal domain"/>
    <property type="match status" value="1"/>
</dbReference>
<dbReference type="InterPro" id="IPR042490">
    <property type="entry name" value="Thio_Ohase/BAAT_N"/>
</dbReference>
<evidence type="ECO:0000313" key="5">
    <source>
        <dbReference type="Proteomes" id="UP000515152"/>
    </source>
</evidence>
<dbReference type="Proteomes" id="UP000515152">
    <property type="component" value="Chromosome 15"/>
</dbReference>
<dbReference type="AlphaFoldDB" id="A0A6P8GRK5"/>
<dbReference type="GO" id="GO:0047617">
    <property type="term" value="F:fatty acyl-CoA hydrolase activity"/>
    <property type="evidence" value="ECO:0007669"/>
    <property type="project" value="TreeGrafter"/>
</dbReference>
<evidence type="ECO:0000259" key="4">
    <source>
        <dbReference type="Pfam" id="PF08840"/>
    </source>
</evidence>
<comment type="similarity">
    <text evidence="1">Belongs to the C/M/P thioester hydrolase family.</text>
</comment>
<feature type="active site" description="Charge relay system" evidence="2">
    <location>
        <position position="325"/>
    </location>
</feature>
<proteinExistence type="inferred from homology"/>
<dbReference type="Pfam" id="PF08840">
    <property type="entry name" value="BAAT_C"/>
    <property type="match status" value="1"/>
</dbReference>
<dbReference type="InterPro" id="IPR006862">
    <property type="entry name" value="Thio_Ohase/aa_AcTrfase"/>
</dbReference>
<dbReference type="GeneID" id="105899443"/>
<reference evidence="6" key="1">
    <citation type="submission" date="2025-08" db="UniProtKB">
        <authorList>
            <consortium name="RefSeq"/>
        </authorList>
    </citation>
    <scope>IDENTIFICATION</scope>
</reference>
<dbReference type="PANTHER" id="PTHR10824:SF17">
    <property type="entry name" value="ACYL-COENZYME A THIOESTERASE 6"/>
    <property type="match status" value="1"/>
</dbReference>
<name>A0A6P8GRK5_CLUHA</name>
<dbReference type="FunFam" id="3.40.50.1820:FF:000024">
    <property type="entry name" value="acyl-coenzyme A thioesterase 4"/>
    <property type="match status" value="1"/>
</dbReference>
<dbReference type="RefSeq" id="XP_031438087.1">
    <property type="nucleotide sequence ID" value="XM_031582227.2"/>
</dbReference>
<evidence type="ECO:0000256" key="2">
    <source>
        <dbReference type="PIRSR" id="PIRSR016521-1"/>
    </source>
</evidence>
<evidence type="ECO:0000256" key="1">
    <source>
        <dbReference type="ARBA" id="ARBA00006538"/>
    </source>
</evidence>